<reference evidence="2 3" key="1">
    <citation type="submission" date="2023-04" db="EMBL/GenBank/DDBJ databases">
        <title>Genome of Basidiobolus ranarum AG-B5.</title>
        <authorList>
            <person name="Stajich J.E."/>
            <person name="Carter-House D."/>
            <person name="Gryganskyi A."/>
        </authorList>
    </citation>
    <scope>NUCLEOTIDE SEQUENCE [LARGE SCALE GENOMIC DNA]</scope>
    <source>
        <strain evidence="2 3">AG-B5</strain>
    </source>
</reference>
<feature type="chain" id="PRO_5047128790" evidence="1">
    <location>
        <begin position="24"/>
        <end position="163"/>
    </location>
</feature>
<proteinExistence type="predicted"/>
<sequence length="163" mass="18014">MLCFQKFVLIGTATISLLIPTIAAPNGCNQPELTANPEYVELYKKAKACGDSFPATLQSLHTGMEERFKECVKILEEFIVSSHQPDNSVEKRGVDGSIAGGVLGNAIDRNIALQEGWEKVEKEKGLHCGVTKQKGNKDICGCQGGYCWRRVSCLKRYLHFHLV</sequence>
<dbReference type="Proteomes" id="UP001479436">
    <property type="component" value="Unassembled WGS sequence"/>
</dbReference>
<comment type="caution">
    <text evidence="2">The sequence shown here is derived from an EMBL/GenBank/DDBJ whole genome shotgun (WGS) entry which is preliminary data.</text>
</comment>
<evidence type="ECO:0000256" key="1">
    <source>
        <dbReference type="SAM" id="SignalP"/>
    </source>
</evidence>
<evidence type="ECO:0000313" key="3">
    <source>
        <dbReference type="Proteomes" id="UP001479436"/>
    </source>
</evidence>
<gene>
    <name evidence="2" type="ORF">K7432_018311</name>
</gene>
<accession>A0ABR2WCC7</accession>
<evidence type="ECO:0000313" key="2">
    <source>
        <dbReference type="EMBL" id="KAK9744390.1"/>
    </source>
</evidence>
<organism evidence="2 3">
    <name type="scientific">Basidiobolus ranarum</name>
    <dbReference type="NCBI Taxonomy" id="34480"/>
    <lineage>
        <taxon>Eukaryota</taxon>
        <taxon>Fungi</taxon>
        <taxon>Fungi incertae sedis</taxon>
        <taxon>Zoopagomycota</taxon>
        <taxon>Entomophthoromycotina</taxon>
        <taxon>Basidiobolomycetes</taxon>
        <taxon>Basidiobolales</taxon>
        <taxon>Basidiobolaceae</taxon>
        <taxon>Basidiobolus</taxon>
    </lineage>
</organism>
<name>A0ABR2WCC7_9FUNG</name>
<protein>
    <submittedName>
        <fullName evidence="2">Uncharacterized protein</fullName>
    </submittedName>
</protein>
<keyword evidence="1" id="KW-0732">Signal</keyword>
<keyword evidence="3" id="KW-1185">Reference proteome</keyword>
<dbReference type="EMBL" id="JASJQH010005627">
    <property type="protein sequence ID" value="KAK9744390.1"/>
    <property type="molecule type" value="Genomic_DNA"/>
</dbReference>
<feature type="signal peptide" evidence="1">
    <location>
        <begin position="1"/>
        <end position="23"/>
    </location>
</feature>